<dbReference type="PANTHER" id="PTHR42885:SF1">
    <property type="entry name" value="THREONINE-PHOSPHATE DECARBOXYLASE"/>
    <property type="match status" value="1"/>
</dbReference>
<dbReference type="SUPFAM" id="SSF53383">
    <property type="entry name" value="PLP-dependent transferases"/>
    <property type="match status" value="1"/>
</dbReference>
<keyword evidence="5" id="KW-1185">Reference proteome</keyword>
<dbReference type="PANTHER" id="PTHR42885">
    <property type="entry name" value="HISTIDINOL-PHOSPHATE AMINOTRANSFERASE-RELATED"/>
    <property type="match status" value="1"/>
</dbReference>
<dbReference type="Pfam" id="PF00155">
    <property type="entry name" value="Aminotran_1_2"/>
    <property type="match status" value="1"/>
</dbReference>
<accession>A0A839IQ44</accession>
<evidence type="ECO:0000313" key="4">
    <source>
        <dbReference type="EMBL" id="MBB1487051.1"/>
    </source>
</evidence>
<gene>
    <name evidence="4" type="ORF">H4O21_10550</name>
</gene>
<dbReference type="InterPro" id="IPR015424">
    <property type="entry name" value="PyrdxlP-dep_Trfase"/>
</dbReference>
<dbReference type="AlphaFoldDB" id="A0A839IQ44"/>
<evidence type="ECO:0000259" key="3">
    <source>
        <dbReference type="Pfam" id="PF00155"/>
    </source>
</evidence>
<feature type="domain" description="Aminotransferase class I/classII large" evidence="3">
    <location>
        <begin position="63"/>
        <end position="329"/>
    </location>
</feature>
<keyword evidence="2" id="KW-0663">Pyridoxal phosphate</keyword>
<organism evidence="4 5">
    <name type="scientific">Oceanospirillum sediminis</name>
    <dbReference type="NCBI Taxonomy" id="2760088"/>
    <lineage>
        <taxon>Bacteria</taxon>
        <taxon>Pseudomonadati</taxon>
        <taxon>Pseudomonadota</taxon>
        <taxon>Gammaproteobacteria</taxon>
        <taxon>Oceanospirillales</taxon>
        <taxon>Oceanospirillaceae</taxon>
        <taxon>Oceanospirillum</taxon>
    </lineage>
</organism>
<comment type="cofactor">
    <cofactor evidence="1">
        <name>pyridoxal 5'-phosphate</name>
        <dbReference type="ChEBI" id="CHEBI:597326"/>
    </cofactor>
</comment>
<dbReference type="CDD" id="cd00609">
    <property type="entry name" value="AAT_like"/>
    <property type="match status" value="1"/>
</dbReference>
<keyword evidence="4" id="KW-0032">Aminotransferase</keyword>
<proteinExistence type="predicted"/>
<protein>
    <submittedName>
        <fullName evidence="4">Aminotransferase class I/II-fold pyridoxal phosphate-dependent enzyme</fullName>
    </submittedName>
</protein>
<dbReference type="InterPro" id="IPR015422">
    <property type="entry name" value="PyrdxlP-dep_Trfase_small"/>
</dbReference>
<dbReference type="Gene3D" id="3.90.1150.10">
    <property type="entry name" value="Aspartate Aminotransferase, domain 1"/>
    <property type="match status" value="1"/>
</dbReference>
<evidence type="ECO:0000313" key="5">
    <source>
        <dbReference type="Proteomes" id="UP000565262"/>
    </source>
</evidence>
<dbReference type="RefSeq" id="WP_182808830.1">
    <property type="nucleotide sequence ID" value="NZ_JACJFM010000011.1"/>
</dbReference>
<dbReference type="GO" id="GO:0008483">
    <property type="term" value="F:transaminase activity"/>
    <property type="evidence" value="ECO:0007669"/>
    <property type="project" value="UniProtKB-KW"/>
</dbReference>
<dbReference type="InterPro" id="IPR015421">
    <property type="entry name" value="PyrdxlP-dep_Trfase_major"/>
</dbReference>
<dbReference type="GO" id="GO:0030170">
    <property type="term" value="F:pyridoxal phosphate binding"/>
    <property type="evidence" value="ECO:0007669"/>
    <property type="project" value="InterPro"/>
</dbReference>
<keyword evidence="4" id="KW-0808">Transferase</keyword>
<dbReference type="Proteomes" id="UP000565262">
    <property type="component" value="Unassembled WGS sequence"/>
</dbReference>
<evidence type="ECO:0000256" key="1">
    <source>
        <dbReference type="ARBA" id="ARBA00001933"/>
    </source>
</evidence>
<evidence type="ECO:0000256" key="2">
    <source>
        <dbReference type="ARBA" id="ARBA00022898"/>
    </source>
</evidence>
<reference evidence="4 5" key="1">
    <citation type="submission" date="2020-08" db="EMBL/GenBank/DDBJ databases">
        <title>Oceanospirillum sp. nov. isolated from marine sediment.</title>
        <authorList>
            <person name="Ji X."/>
        </authorList>
    </citation>
    <scope>NUCLEOTIDE SEQUENCE [LARGE SCALE GENOMIC DNA]</scope>
    <source>
        <strain evidence="4 5">D5</strain>
    </source>
</reference>
<name>A0A839IQ44_9GAMM</name>
<comment type="caution">
    <text evidence="4">The sequence shown here is derived from an EMBL/GenBank/DDBJ whole genome shotgun (WGS) entry which is preliminary data.</text>
</comment>
<sequence>MSIVLQNTDDLTSPPVHGGDVRRILQEYPDAPEPLLDLSAALNPLPWAVPDRIPLQLFHHLPDGYDELLLSACSFYQQDNLWPVNGSQQAIEVLPRLRSESVIAVPDSGYQEHAWCWKKQGHSVFRYQAEDLIGDNFYDLLSQIDVLVVINPNNPTGQLFSSERLRLCYQYLAEKGGWLIVDEAFMDILPVQIQKDAALISEVASDGLWVLRSLGKYSGLAGIRSGFVASSVNNLQLFRLQCGPWHMSAVTAWLTQQFLQDKRWHENIKTELYYCFSKQKTLLQHYFSIIGETPLFLTCQSSDVTGIQNQLAQSGIRVRAFPEQGWLRFGLLRDNSGHHRLKNTLKQKAL</sequence>
<dbReference type="EMBL" id="JACJFM010000011">
    <property type="protein sequence ID" value="MBB1487051.1"/>
    <property type="molecule type" value="Genomic_DNA"/>
</dbReference>
<dbReference type="Gene3D" id="3.40.640.10">
    <property type="entry name" value="Type I PLP-dependent aspartate aminotransferase-like (Major domain)"/>
    <property type="match status" value="1"/>
</dbReference>
<dbReference type="InterPro" id="IPR004839">
    <property type="entry name" value="Aminotransferase_I/II_large"/>
</dbReference>